<evidence type="ECO:0000313" key="1">
    <source>
        <dbReference type="EMBL" id="KAK2990329.1"/>
    </source>
</evidence>
<accession>A0AA88UM96</accession>
<name>A0AA88UM96_9ASTE</name>
<dbReference type="Proteomes" id="UP001187471">
    <property type="component" value="Unassembled WGS sequence"/>
</dbReference>
<protein>
    <submittedName>
        <fullName evidence="1">Uncharacterized protein</fullName>
    </submittedName>
</protein>
<keyword evidence="2" id="KW-1185">Reference proteome</keyword>
<dbReference type="EMBL" id="JAVXUO010000658">
    <property type="protein sequence ID" value="KAK2990329.1"/>
    <property type="molecule type" value="Genomic_DNA"/>
</dbReference>
<sequence>MEADYGAKSYMCERKNELVKMRAYARSGEYPPDGFMCPGGWEVLVKHYESVQAEEEATQKPTAELDNVGRNNYGVGFHRVHLIVVISSSFKQGGYPTMQSAASSRFEVFNWAGFQCKIANPSIVKKYEY</sequence>
<gene>
    <name evidence="1" type="ORF">RJ640_003601</name>
</gene>
<organism evidence="1 2">
    <name type="scientific">Escallonia rubra</name>
    <dbReference type="NCBI Taxonomy" id="112253"/>
    <lineage>
        <taxon>Eukaryota</taxon>
        <taxon>Viridiplantae</taxon>
        <taxon>Streptophyta</taxon>
        <taxon>Embryophyta</taxon>
        <taxon>Tracheophyta</taxon>
        <taxon>Spermatophyta</taxon>
        <taxon>Magnoliopsida</taxon>
        <taxon>eudicotyledons</taxon>
        <taxon>Gunneridae</taxon>
        <taxon>Pentapetalae</taxon>
        <taxon>asterids</taxon>
        <taxon>campanulids</taxon>
        <taxon>Escalloniales</taxon>
        <taxon>Escalloniaceae</taxon>
        <taxon>Escallonia</taxon>
    </lineage>
</organism>
<reference evidence="1" key="1">
    <citation type="submission" date="2022-12" db="EMBL/GenBank/DDBJ databases">
        <title>Draft genome assemblies for two species of Escallonia (Escalloniales).</title>
        <authorList>
            <person name="Chanderbali A."/>
            <person name="Dervinis C."/>
            <person name="Anghel I."/>
            <person name="Soltis D."/>
            <person name="Soltis P."/>
            <person name="Zapata F."/>
        </authorList>
    </citation>
    <scope>NUCLEOTIDE SEQUENCE</scope>
    <source>
        <strain evidence="1">UCBG92.1500</strain>
        <tissue evidence="1">Leaf</tissue>
    </source>
</reference>
<evidence type="ECO:0000313" key="2">
    <source>
        <dbReference type="Proteomes" id="UP001187471"/>
    </source>
</evidence>
<proteinExistence type="predicted"/>
<dbReference type="SUPFAM" id="SSF52374">
    <property type="entry name" value="Nucleotidylyl transferase"/>
    <property type="match status" value="1"/>
</dbReference>
<dbReference type="AlphaFoldDB" id="A0AA88UM96"/>
<comment type="caution">
    <text evidence="1">The sequence shown here is derived from an EMBL/GenBank/DDBJ whole genome shotgun (WGS) entry which is preliminary data.</text>
</comment>